<keyword evidence="3" id="KW-1185">Reference proteome</keyword>
<dbReference type="EMBL" id="FNNO01000002">
    <property type="protein sequence ID" value="SDW33130.1"/>
    <property type="molecule type" value="Genomic_DNA"/>
</dbReference>
<keyword evidence="1" id="KW-0472">Membrane</keyword>
<gene>
    <name evidence="2" type="ORF">SAMN05444410_10211</name>
</gene>
<evidence type="ECO:0000313" key="2">
    <source>
        <dbReference type="EMBL" id="SDW33130.1"/>
    </source>
</evidence>
<sequence>MNHRFEHADELCVFADITNGPYFEHCTLLLLIFKLNIRSMQKLCALLSVVLCCTTTVLLAQPPGGGQMDPAAMVQRMKERMKPMLIEKTKLSDAQADKVIETQVWAMGEMRGMRDLTEDQRAAKMKSINEEKEKKWKDIPLTDDQIKSVNTFFEEMRKNRMQGSGGPRQGAGK</sequence>
<reference evidence="2 3" key="1">
    <citation type="submission" date="2016-10" db="EMBL/GenBank/DDBJ databases">
        <authorList>
            <person name="Varghese N."/>
            <person name="Submissions S."/>
        </authorList>
    </citation>
    <scope>NUCLEOTIDE SEQUENCE [LARGE SCALE GENOMIC DNA]</scope>
    <source>
        <strain evidence="2 3">DSM 25353</strain>
    </source>
</reference>
<evidence type="ECO:0000313" key="3">
    <source>
        <dbReference type="Proteomes" id="UP000198711"/>
    </source>
</evidence>
<feature type="transmembrane region" description="Helical" evidence="1">
    <location>
        <begin position="43"/>
        <end position="60"/>
    </location>
</feature>
<dbReference type="AlphaFoldDB" id="A0A8X8IDB9"/>
<keyword evidence="1" id="KW-1133">Transmembrane helix</keyword>
<keyword evidence="1" id="KW-0812">Transmembrane</keyword>
<proteinExistence type="predicted"/>
<organism evidence="2 3">
    <name type="scientific">Hydrobacter penzbergensis</name>
    <dbReference type="NCBI Taxonomy" id="1235997"/>
    <lineage>
        <taxon>Bacteria</taxon>
        <taxon>Pseudomonadati</taxon>
        <taxon>Bacteroidota</taxon>
        <taxon>Chitinophagia</taxon>
        <taxon>Chitinophagales</taxon>
        <taxon>Chitinophagaceae</taxon>
        <taxon>Hydrobacter</taxon>
    </lineage>
</organism>
<comment type="caution">
    <text evidence="2">The sequence shown here is derived from an EMBL/GenBank/DDBJ whole genome shotgun (WGS) entry which is preliminary data.</text>
</comment>
<evidence type="ECO:0000256" key="1">
    <source>
        <dbReference type="SAM" id="Phobius"/>
    </source>
</evidence>
<dbReference type="Proteomes" id="UP000198711">
    <property type="component" value="Unassembled WGS sequence"/>
</dbReference>
<evidence type="ECO:0008006" key="4">
    <source>
        <dbReference type="Google" id="ProtNLM"/>
    </source>
</evidence>
<name>A0A8X8IDB9_9BACT</name>
<accession>A0A8X8IDB9</accession>
<protein>
    <recommendedName>
        <fullName evidence="4">LTXXQ motif family protein</fullName>
    </recommendedName>
</protein>